<feature type="chain" id="PRO_5046872208" evidence="1">
    <location>
        <begin position="20"/>
        <end position="60"/>
    </location>
</feature>
<protein>
    <submittedName>
        <fullName evidence="2">Uncharacterized protein</fullName>
    </submittedName>
</protein>
<proteinExistence type="predicted"/>
<dbReference type="RefSeq" id="WP_224612329.1">
    <property type="nucleotide sequence ID" value="NZ_JAIQXV010000026.1"/>
</dbReference>
<accession>A0ABW1ZQP0</accession>
<comment type="caution">
    <text evidence="2">The sequence shown here is derived from an EMBL/GenBank/DDBJ whole genome shotgun (WGS) entry which is preliminary data.</text>
</comment>
<keyword evidence="3" id="KW-1185">Reference proteome</keyword>
<name>A0ABW1ZQP0_9DEIO</name>
<keyword evidence="1" id="KW-0732">Signal</keyword>
<feature type="signal peptide" evidence="1">
    <location>
        <begin position="1"/>
        <end position="19"/>
    </location>
</feature>
<evidence type="ECO:0000313" key="2">
    <source>
        <dbReference type="EMBL" id="MFC6662637.1"/>
    </source>
</evidence>
<sequence length="60" mass="6213">MRHNIPLLLLFLAHSSAQAGNDLPIIVASPDMAPSQVAAVVSGSEVRPLGNDLPIIVASK</sequence>
<dbReference type="EMBL" id="JBHSWB010000002">
    <property type="protein sequence ID" value="MFC6662637.1"/>
    <property type="molecule type" value="Genomic_DNA"/>
</dbReference>
<organism evidence="2 3">
    <name type="scientific">Deinococcus multiflagellatus</name>
    <dbReference type="NCBI Taxonomy" id="1656887"/>
    <lineage>
        <taxon>Bacteria</taxon>
        <taxon>Thermotogati</taxon>
        <taxon>Deinococcota</taxon>
        <taxon>Deinococci</taxon>
        <taxon>Deinococcales</taxon>
        <taxon>Deinococcaceae</taxon>
        <taxon>Deinococcus</taxon>
    </lineage>
</organism>
<evidence type="ECO:0000313" key="3">
    <source>
        <dbReference type="Proteomes" id="UP001596317"/>
    </source>
</evidence>
<evidence type="ECO:0000256" key="1">
    <source>
        <dbReference type="SAM" id="SignalP"/>
    </source>
</evidence>
<gene>
    <name evidence="2" type="ORF">ACFP90_21505</name>
</gene>
<dbReference type="Proteomes" id="UP001596317">
    <property type="component" value="Unassembled WGS sequence"/>
</dbReference>
<reference evidence="3" key="1">
    <citation type="journal article" date="2019" name="Int. J. Syst. Evol. Microbiol.">
        <title>The Global Catalogue of Microorganisms (GCM) 10K type strain sequencing project: providing services to taxonomists for standard genome sequencing and annotation.</title>
        <authorList>
            <consortium name="The Broad Institute Genomics Platform"/>
            <consortium name="The Broad Institute Genome Sequencing Center for Infectious Disease"/>
            <person name="Wu L."/>
            <person name="Ma J."/>
        </authorList>
    </citation>
    <scope>NUCLEOTIDE SEQUENCE [LARGE SCALE GENOMIC DNA]</scope>
    <source>
        <strain evidence="3">CCUG 63830</strain>
    </source>
</reference>